<keyword evidence="4" id="KW-1185">Reference proteome</keyword>
<keyword evidence="1" id="KW-1133">Transmembrane helix</keyword>
<keyword evidence="1" id="KW-0812">Transmembrane</keyword>
<accession>A0A7W5FWF3</accession>
<dbReference type="Pfam" id="PF04657">
    <property type="entry name" value="DMT_YdcZ"/>
    <property type="match status" value="1"/>
</dbReference>
<dbReference type="InterPro" id="IPR006750">
    <property type="entry name" value="YdcZ"/>
</dbReference>
<feature type="transmembrane region" description="Helical" evidence="1">
    <location>
        <begin position="41"/>
        <end position="65"/>
    </location>
</feature>
<feature type="transmembrane region" description="Helical" evidence="1">
    <location>
        <begin position="102"/>
        <end position="123"/>
    </location>
</feature>
<gene>
    <name evidence="3" type="ORF">FHS03_004868</name>
</gene>
<evidence type="ECO:0000256" key="2">
    <source>
        <dbReference type="SAM" id="SignalP"/>
    </source>
</evidence>
<dbReference type="PANTHER" id="PTHR34821:SF2">
    <property type="entry name" value="INNER MEMBRANE PROTEIN YDCZ"/>
    <property type="match status" value="1"/>
</dbReference>
<dbReference type="GO" id="GO:0005886">
    <property type="term" value="C:plasma membrane"/>
    <property type="evidence" value="ECO:0007669"/>
    <property type="project" value="TreeGrafter"/>
</dbReference>
<dbReference type="Proteomes" id="UP000541535">
    <property type="component" value="Unassembled WGS sequence"/>
</dbReference>
<keyword evidence="1" id="KW-0472">Membrane</keyword>
<reference evidence="3 4" key="1">
    <citation type="submission" date="2020-08" db="EMBL/GenBank/DDBJ databases">
        <title>Genomic Encyclopedia of Type Strains, Phase III (KMG-III): the genomes of soil and plant-associated and newly described type strains.</title>
        <authorList>
            <person name="Whitman W."/>
        </authorList>
    </citation>
    <scope>NUCLEOTIDE SEQUENCE [LARGE SCALE GENOMIC DNA]</scope>
    <source>
        <strain evidence="3 4">CECT 8897</strain>
    </source>
</reference>
<dbReference type="PANTHER" id="PTHR34821">
    <property type="entry name" value="INNER MEMBRANE PROTEIN YDCZ"/>
    <property type="match status" value="1"/>
</dbReference>
<dbReference type="AlphaFoldDB" id="A0A7W5FWF3"/>
<dbReference type="EMBL" id="JACHXD010000020">
    <property type="protein sequence ID" value="MBB3121776.1"/>
    <property type="molecule type" value="Genomic_DNA"/>
</dbReference>
<keyword evidence="2" id="KW-0732">Signal</keyword>
<feature type="chain" id="PRO_5030613517" evidence="2">
    <location>
        <begin position="28"/>
        <end position="171"/>
    </location>
</feature>
<name>A0A7W5FWF3_9BURK</name>
<comment type="caution">
    <text evidence="3">The sequence shown here is derived from an EMBL/GenBank/DDBJ whole genome shotgun (WGS) entry which is preliminary data.</text>
</comment>
<dbReference type="RefSeq" id="WP_183443466.1">
    <property type="nucleotide sequence ID" value="NZ_JACHXD010000020.1"/>
</dbReference>
<sequence>MLKFSSFSKLLPMAVAVLAGAAVPFQAASNAALGRALGHPLWATLTSLAVSVLVVLPLMLLMRVPAPALAIAARGPAWWWLGGVAGVLYITVALIMTPKLGAASFIASVVAGQMLASLLIDHYGLMGMAAKPASVLRVAGVALIVLGMIVVQMNSKPAASMLRGASSAERL</sequence>
<feature type="signal peptide" evidence="2">
    <location>
        <begin position="1"/>
        <end position="27"/>
    </location>
</feature>
<proteinExistence type="predicted"/>
<evidence type="ECO:0000313" key="4">
    <source>
        <dbReference type="Proteomes" id="UP000541535"/>
    </source>
</evidence>
<evidence type="ECO:0000313" key="3">
    <source>
        <dbReference type="EMBL" id="MBB3121776.1"/>
    </source>
</evidence>
<organism evidence="3 4">
    <name type="scientific">Pseudoduganella violacea</name>
    <dbReference type="NCBI Taxonomy" id="1715466"/>
    <lineage>
        <taxon>Bacteria</taxon>
        <taxon>Pseudomonadati</taxon>
        <taxon>Pseudomonadota</taxon>
        <taxon>Betaproteobacteria</taxon>
        <taxon>Burkholderiales</taxon>
        <taxon>Oxalobacteraceae</taxon>
        <taxon>Telluria group</taxon>
        <taxon>Pseudoduganella</taxon>
    </lineage>
</organism>
<evidence type="ECO:0000256" key="1">
    <source>
        <dbReference type="SAM" id="Phobius"/>
    </source>
</evidence>
<protein>
    <submittedName>
        <fullName evidence="3">Transporter family-2 protein</fullName>
    </submittedName>
</protein>
<feature type="transmembrane region" description="Helical" evidence="1">
    <location>
        <begin position="77"/>
        <end position="96"/>
    </location>
</feature>
<feature type="transmembrane region" description="Helical" evidence="1">
    <location>
        <begin position="135"/>
        <end position="153"/>
    </location>
</feature>